<dbReference type="SUPFAM" id="SSF52540">
    <property type="entry name" value="P-loop containing nucleoside triphosphate hydrolases"/>
    <property type="match status" value="1"/>
</dbReference>
<dbReference type="GO" id="GO:0005886">
    <property type="term" value="C:plasma membrane"/>
    <property type="evidence" value="ECO:0007669"/>
    <property type="project" value="TreeGrafter"/>
</dbReference>
<dbReference type="EMBL" id="UOGL01000036">
    <property type="protein sequence ID" value="VAX36163.1"/>
    <property type="molecule type" value="Genomic_DNA"/>
</dbReference>
<evidence type="ECO:0000256" key="2">
    <source>
        <dbReference type="ARBA" id="ARBA00022840"/>
    </source>
</evidence>
<protein>
    <submittedName>
        <fullName evidence="4">General secretion pathway protein E</fullName>
    </submittedName>
</protein>
<accession>A0A3B1DHA8</accession>
<name>A0A3B1DHA8_9ZZZZ</name>
<organism evidence="4">
    <name type="scientific">hydrothermal vent metagenome</name>
    <dbReference type="NCBI Taxonomy" id="652676"/>
    <lineage>
        <taxon>unclassified sequences</taxon>
        <taxon>metagenomes</taxon>
        <taxon>ecological metagenomes</taxon>
    </lineage>
</organism>
<evidence type="ECO:0000313" key="4">
    <source>
        <dbReference type="EMBL" id="VAX36163.1"/>
    </source>
</evidence>
<dbReference type="Gene3D" id="3.40.50.300">
    <property type="entry name" value="P-loop containing nucleotide triphosphate hydrolases"/>
    <property type="match status" value="1"/>
</dbReference>
<dbReference type="PANTHER" id="PTHR30258">
    <property type="entry name" value="TYPE II SECRETION SYSTEM PROTEIN GSPE-RELATED"/>
    <property type="match status" value="1"/>
</dbReference>
<sequence>MGNEEKPAGEIRQKALQQELRELLDVVGPGPLVDLLLERAFQLKATDIHLDPTEKGLRIRLRVDGLLHDVLMLPVAMQSHVISRVKLLANMDITERRLAQDGHITNAALKVQRDIRVGGGPTINGERLVLRLMPDSESFTTLEALGMDEWQVKLVNEQLNQPYGMILAVGPVGSGKSTTVYSCLELMNDPSKSIVTIEDPVERRVAGINQVQIDNKIDFHFVEALRGVLRQDPNIMMVGEIRDPETAHIACRAGLTGINVLSTLHANDTASTIDVFREFGIPPMFIADSLNCIISQRLLRKVCPTSRETYHPDEDQCKFLEIPAHEADNVQLVRGIPSDENFHTGYSGRTGIFEIMIVNDEIRRAILDGKSHKELQEIAGSNGMETLEQAAKRKVREGETSLEEMHRVLTTF</sequence>
<evidence type="ECO:0000259" key="3">
    <source>
        <dbReference type="Pfam" id="PF00437"/>
    </source>
</evidence>
<evidence type="ECO:0000256" key="1">
    <source>
        <dbReference type="ARBA" id="ARBA00022741"/>
    </source>
</evidence>
<dbReference type="InterPro" id="IPR001482">
    <property type="entry name" value="T2SS/T4SS_dom"/>
</dbReference>
<reference evidence="4" key="1">
    <citation type="submission" date="2018-06" db="EMBL/GenBank/DDBJ databases">
        <authorList>
            <person name="Zhirakovskaya E."/>
        </authorList>
    </citation>
    <scope>NUCLEOTIDE SEQUENCE</scope>
</reference>
<keyword evidence="2" id="KW-0067">ATP-binding</keyword>
<dbReference type="AlphaFoldDB" id="A0A3B1DHA8"/>
<proteinExistence type="predicted"/>
<dbReference type="CDD" id="cd01129">
    <property type="entry name" value="PulE-GspE-like"/>
    <property type="match status" value="1"/>
</dbReference>
<dbReference type="PANTHER" id="PTHR30258:SF2">
    <property type="entry name" value="COMG OPERON PROTEIN 1"/>
    <property type="match status" value="1"/>
</dbReference>
<dbReference type="Pfam" id="PF00437">
    <property type="entry name" value="T2SSE"/>
    <property type="match status" value="1"/>
</dbReference>
<keyword evidence="1" id="KW-0547">Nucleotide-binding</keyword>
<dbReference type="GO" id="GO:0005524">
    <property type="term" value="F:ATP binding"/>
    <property type="evidence" value="ECO:0007669"/>
    <property type="project" value="UniProtKB-KW"/>
</dbReference>
<gene>
    <name evidence="4" type="ORF">MNBD_PLANCTO02-198</name>
</gene>
<feature type="domain" description="Bacterial type II secretion system protein E" evidence="3">
    <location>
        <begin position="32"/>
        <end position="407"/>
    </location>
</feature>
<dbReference type="GO" id="GO:0016887">
    <property type="term" value="F:ATP hydrolysis activity"/>
    <property type="evidence" value="ECO:0007669"/>
    <property type="project" value="TreeGrafter"/>
</dbReference>
<dbReference type="InterPro" id="IPR027417">
    <property type="entry name" value="P-loop_NTPase"/>
</dbReference>
<dbReference type="Gene3D" id="3.30.450.90">
    <property type="match status" value="1"/>
</dbReference>